<evidence type="ECO:0000256" key="17">
    <source>
        <dbReference type="SAM" id="SignalP"/>
    </source>
</evidence>
<evidence type="ECO:0000256" key="12">
    <source>
        <dbReference type="ARBA" id="ARBA00024688"/>
    </source>
</evidence>
<evidence type="ECO:0000313" key="21">
    <source>
        <dbReference type="Proteomes" id="UP001518990"/>
    </source>
</evidence>
<comment type="subcellular location">
    <subcellularLocation>
        <location evidence="14">Cell membrane</location>
        <topology evidence="14">Multi-pass membrane protein</topology>
    </subcellularLocation>
    <subcellularLocation>
        <location evidence="1">Membrane</location>
        <topology evidence="1">Multi-pass membrane protein</topology>
    </subcellularLocation>
</comment>
<keyword evidence="4 14" id="KW-0679">Respiratory chain</keyword>
<feature type="transmembrane region" description="Helical" evidence="16">
    <location>
        <begin position="69"/>
        <end position="90"/>
    </location>
</feature>
<evidence type="ECO:0000256" key="15">
    <source>
        <dbReference type="RuleBase" id="RU004024"/>
    </source>
</evidence>
<feature type="transmembrane region" description="Helical" evidence="16">
    <location>
        <begin position="111"/>
        <end position="133"/>
    </location>
</feature>
<feature type="domain" description="Cytochrome oxidase subunit II copper A binding" evidence="18">
    <location>
        <begin position="140"/>
        <end position="273"/>
    </location>
</feature>
<dbReference type="PROSITE" id="PS50999">
    <property type="entry name" value="COX2_TM"/>
    <property type="match status" value="1"/>
</dbReference>
<name>A0ABS3KG11_9PROT</name>
<reference evidence="20 21" key="1">
    <citation type="submission" date="2020-09" db="EMBL/GenBank/DDBJ databases">
        <title>Roseomonas.</title>
        <authorList>
            <person name="Zhu W."/>
        </authorList>
    </citation>
    <scope>NUCLEOTIDE SEQUENCE [LARGE SCALE GENOMIC DNA]</scope>
    <source>
        <strain evidence="20 21">1311</strain>
    </source>
</reference>
<evidence type="ECO:0000256" key="8">
    <source>
        <dbReference type="ARBA" id="ARBA00022982"/>
    </source>
</evidence>
<dbReference type="Pfam" id="PF00116">
    <property type="entry name" value="COX2"/>
    <property type="match status" value="1"/>
</dbReference>
<comment type="function">
    <text evidence="12 15">Subunits I and II form the functional core of the enzyme complex. Electrons originating in cytochrome c are transferred via heme a and Cu(A) to the binuclear center formed by heme a3 and Cu(B).</text>
</comment>
<evidence type="ECO:0000313" key="20">
    <source>
        <dbReference type="EMBL" id="MBO1076384.1"/>
    </source>
</evidence>
<proteinExistence type="inferred from homology"/>
<dbReference type="InterPro" id="IPR001505">
    <property type="entry name" value="Copper_CuA"/>
</dbReference>
<dbReference type="PRINTS" id="PR01166">
    <property type="entry name" value="CYCOXIDASEII"/>
</dbReference>
<dbReference type="SUPFAM" id="SSF81464">
    <property type="entry name" value="Cytochrome c oxidase subunit II-like, transmembrane region"/>
    <property type="match status" value="1"/>
</dbReference>
<feature type="signal peptide" evidence="17">
    <location>
        <begin position="1"/>
        <end position="33"/>
    </location>
</feature>
<evidence type="ECO:0000259" key="18">
    <source>
        <dbReference type="PROSITE" id="PS50857"/>
    </source>
</evidence>
<dbReference type="Pfam" id="PF02790">
    <property type="entry name" value="COX2_TM"/>
    <property type="match status" value="1"/>
</dbReference>
<evidence type="ECO:0000256" key="5">
    <source>
        <dbReference type="ARBA" id="ARBA00022692"/>
    </source>
</evidence>
<keyword evidence="5 14" id="KW-0812">Transmembrane</keyword>
<evidence type="ECO:0000256" key="16">
    <source>
        <dbReference type="SAM" id="Phobius"/>
    </source>
</evidence>
<evidence type="ECO:0000256" key="4">
    <source>
        <dbReference type="ARBA" id="ARBA00022660"/>
    </source>
</evidence>
<evidence type="ECO:0000256" key="13">
    <source>
        <dbReference type="ARBA" id="ARBA00047816"/>
    </source>
</evidence>
<evidence type="ECO:0000256" key="11">
    <source>
        <dbReference type="ARBA" id="ARBA00023136"/>
    </source>
</evidence>
<dbReference type="EC" id="7.1.1.9" evidence="15"/>
<dbReference type="Gene3D" id="1.10.287.90">
    <property type="match status" value="1"/>
</dbReference>
<comment type="cofactor">
    <cofactor evidence="15">
        <name>Cu cation</name>
        <dbReference type="ChEBI" id="CHEBI:23378"/>
    </cofactor>
    <text evidence="15">Binds a copper A center.</text>
</comment>
<keyword evidence="7" id="KW-1278">Translocase</keyword>
<evidence type="ECO:0000256" key="7">
    <source>
        <dbReference type="ARBA" id="ARBA00022967"/>
    </source>
</evidence>
<dbReference type="NCBIfam" id="TIGR02866">
    <property type="entry name" value="CoxB"/>
    <property type="match status" value="1"/>
</dbReference>
<keyword evidence="9 16" id="KW-1133">Transmembrane helix</keyword>
<comment type="similarity">
    <text evidence="2 14">Belongs to the cytochrome c oxidase subunit 2 family.</text>
</comment>
<evidence type="ECO:0000256" key="14">
    <source>
        <dbReference type="RuleBase" id="RU000456"/>
    </source>
</evidence>
<dbReference type="SUPFAM" id="SSF49503">
    <property type="entry name" value="Cupredoxins"/>
    <property type="match status" value="1"/>
</dbReference>
<comment type="catalytic activity">
    <reaction evidence="13 15">
        <text>4 Fe(II)-[cytochrome c] + O2 + 8 H(+)(in) = 4 Fe(III)-[cytochrome c] + 2 H2O + 4 H(+)(out)</text>
        <dbReference type="Rhea" id="RHEA:11436"/>
        <dbReference type="Rhea" id="RHEA-COMP:10350"/>
        <dbReference type="Rhea" id="RHEA-COMP:14399"/>
        <dbReference type="ChEBI" id="CHEBI:15377"/>
        <dbReference type="ChEBI" id="CHEBI:15378"/>
        <dbReference type="ChEBI" id="CHEBI:15379"/>
        <dbReference type="ChEBI" id="CHEBI:29033"/>
        <dbReference type="ChEBI" id="CHEBI:29034"/>
        <dbReference type="EC" id="7.1.1.9"/>
    </reaction>
</comment>
<evidence type="ECO:0000256" key="3">
    <source>
        <dbReference type="ARBA" id="ARBA00022448"/>
    </source>
</evidence>
<dbReference type="EMBL" id="JACTNF010000021">
    <property type="protein sequence ID" value="MBO1076384.1"/>
    <property type="molecule type" value="Genomic_DNA"/>
</dbReference>
<dbReference type="Gene3D" id="2.60.40.420">
    <property type="entry name" value="Cupredoxins - blue copper proteins"/>
    <property type="match status" value="1"/>
</dbReference>
<evidence type="ECO:0000256" key="1">
    <source>
        <dbReference type="ARBA" id="ARBA00004141"/>
    </source>
</evidence>
<evidence type="ECO:0000256" key="2">
    <source>
        <dbReference type="ARBA" id="ARBA00007866"/>
    </source>
</evidence>
<dbReference type="InterPro" id="IPR011759">
    <property type="entry name" value="Cyt_c_oxidase_su2_TM_dom"/>
</dbReference>
<keyword evidence="11 16" id="KW-0472">Membrane</keyword>
<keyword evidence="6 15" id="KW-0479">Metal-binding</keyword>
<dbReference type="Proteomes" id="UP001518990">
    <property type="component" value="Unassembled WGS sequence"/>
</dbReference>
<dbReference type="InterPro" id="IPR045187">
    <property type="entry name" value="CcO_II"/>
</dbReference>
<dbReference type="CDD" id="cd13912">
    <property type="entry name" value="CcO_II_C"/>
    <property type="match status" value="1"/>
</dbReference>
<accession>A0ABS3KG11</accession>
<organism evidence="20 21">
    <name type="scientific">Roseomonas marmotae</name>
    <dbReference type="NCBI Taxonomy" id="2768161"/>
    <lineage>
        <taxon>Bacteria</taxon>
        <taxon>Pseudomonadati</taxon>
        <taxon>Pseudomonadota</taxon>
        <taxon>Alphaproteobacteria</taxon>
        <taxon>Acetobacterales</taxon>
        <taxon>Roseomonadaceae</taxon>
        <taxon>Roseomonas</taxon>
    </lineage>
</organism>
<evidence type="ECO:0000259" key="19">
    <source>
        <dbReference type="PROSITE" id="PS50999"/>
    </source>
</evidence>
<dbReference type="InterPro" id="IPR036257">
    <property type="entry name" value="Cyt_c_oxidase_su2_TM_sf"/>
</dbReference>
<dbReference type="InterPro" id="IPR014222">
    <property type="entry name" value="Cyt_c_oxidase_su2"/>
</dbReference>
<dbReference type="InterPro" id="IPR002429">
    <property type="entry name" value="CcO_II-like_C"/>
</dbReference>
<protein>
    <recommendedName>
        <fullName evidence="15">Cytochrome c oxidase subunit 2</fullName>
        <ecNumber evidence="15">7.1.1.9</ecNumber>
    </recommendedName>
</protein>
<feature type="chain" id="PRO_5046228181" description="Cytochrome c oxidase subunit 2" evidence="17">
    <location>
        <begin position="34"/>
        <end position="307"/>
    </location>
</feature>
<comment type="caution">
    <text evidence="20">The sequence shown here is derived from an EMBL/GenBank/DDBJ whole genome shotgun (WGS) entry which is preliminary data.</text>
</comment>
<dbReference type="PANTHER" id="PTHR22888">
    <property type="entry name" value="CYTOCHROME C OXIDASE, SUBUNIT II"/>
    <property type="match status" value="1"/>
</dbReference>
<keyword evidence="17" id="KW-0732">Signal</keyword>
<evidence type="ECO:0000256" key="9">
    <source>
        <dbReference type="ARBA" id="ARBA00022989"/>
    </source>
</evidence>
<dbReference type="PROSITE" id="PS50857">
    <property type="entry name" value="COX2_CUA"/>
    <property type="match status" value="1"/>
</dbReference>
<feature type="domain" description="Cytochrome oxidase subunit II transmembrane region profile" evidence="19">
    <location>
        <begin position="44"/>
        <end position="139"/>
    </location>
</feature>
<dbReference type="InterPro" id="IPR034210">
    <property type="entry name" value="CcO_II_C"/>
</dbReference>
<keyword evidence="21" id="KW-1185">Reference proteome</keyword>
<evidence type="ECO:0000256" key="6">
    <source>
        <dbReference type="ARBA" id="ARBA00022723"/>
    </source>
</evidence>
<keyword evidence="8 14" id="KW-0249">Electron transport</keyword>
<gene>
    <name evidence="20" type="primary">coxB</name>
    <name evidence="20" type="ORF">IAI60_17370</name>
</gene>
<keyword evidence="3 14" id="KW-0813">Transport</keyword>
<dbReference type="PROSITE" id="PS00078">
    <property type="entry name" value="COX2"/>
    <property type="match status" value="1"/>
</dbReference>
<keyword evidence="10 15" id="KW-0186">Copper</keyword>
<sequence>MRRSIVSRLAGVSAKAGLAMVLALGMASVPALAQNAATSPEVIAPQDWHVDLQPAAGPVKEAIHDFNQLVLWIIIAITAFVGVLLVYVMWRFRASRNPVPSRTSHHTLLEVAWTVVPVLILIVIAIPSFRLIYYEDRAVDPDMTINVTGRQWYWHYAYPDAGDLAFDSYPIADADLKPGQLRNLDVDNPLVIPVGKNIRVLTHGQDVIHSFFVPSLGVQKYTIPGRTLETWFRADRPGTFYGQCNQICGQNHWFMPIVVKAVSPAEYEAWVAEAKTRFASNGAAPAAPVAVAKADDTAATKVAELRR</sequence>
<evidence type="ECO:0000256" key="10">
    <source>
        <dbReference type="ARBA" id="ARBA00023008"/>
    </source>
</evidence>
<dbReference type="InterPro" id="IPR008972">
    <property type="entry name" value="Cupredoxin"/>
</dbReference>
<dbReference type="PANTHER" id="PTHR22888:SF9">
    <property type="entry name" value="CYTOCHROME C OXIDASE SUBUNIT 2"/>
    <property type="match status" value="1"/>
</dbReference>